<evidence type="ECO:0000256" key="3">
    <source>
        <dbReference type="ARBA" id="ARBA00023125"/>
    </source>
</evidence>
<dbReference type="RefSeq" id="WP_068571730.1">
    <property type="nucleotide sequence ID" value="NZ_LSRF01000055.1"/>
</dbReference>
<feature type="modified residue" description="4-aspartylphosphate" evidence="5">
    <location>
        <position position="54"/>
    </location>
</feature>
<evidence type="ECO:0000313" key="8">
    <source>
        <dbReference type="EMBL" id="KXP01083.1"/>
    </source>
</evidence>
<name>A0A138ABG1_9ACTN</name>
<dbReference type="PROSITE" id="PS50043">
    <property type="entry name" value="HTH_LUXR_2"/>
    <property type="match status" value="1"/>
</dbReference>
<dbReference type="Proteomes" id="UP000070409">
    <property type="component" value="Unassembled WGS sequence"/>
</dbReference>
<dbReference type="OrthoDB" id="9808843at2"/>
<dbReference type="Proteomes" id="UP000070258">
    <property type="component" value="Unassembled WGS sequence"/>
</dbReference>
<dbReference type="InterPro" id="IPR016032">
    <property type="entry name" value="Sig_transdc_resp-reg_C-effctor"/>
</dbReference>
<dbReference type="InterPro" id="IPR039420">
    <property type="entry name" value="WalR-like"/>
</dbReference>
<dbReference type="GO" id="GO:0000160">
    <property type="term" value="P:phosphorelay signal transduction system"/>
    <property type="evidence" value="ECO:0007669"/>
    <property type="project" value="InterPro"/>
</dbReference>
<dbReference type="PANTHER" id="PTHR43214">
    <property type="entry name" value="TWO-COMPONENT RESPONSE REGULATOR"/>
    <property type="match status" value="1"/>
</dbReference>
<dbReference type="Gene3D" id="3.40.50.2300">
    <property type="match status" value="1"/>
</dbReference>
<reference evidence="8 11" key="2">
    <citation type="submission" date="2016-02" db="EMBL/GenBank/DDBJ databases">
        <authorList>
            <person name="Teng J.L."/>
            <person name="Tang Y."/>
            <person name="Huang Y."/>
            <person name="Guo F."/>
            <person name="Wei W."/>
            <person name="Chen J.H."/>
            <person name="Wong S.Y."/>
            <person name="Lau S.K."/>
            <person name="Woo P.C."/>
        </authorList>
    </citation>
    <scope>NUCLEOTIDE SEQUENCE [LARGE SCALE GENOMIC DNA]</scope>
    <source>
        <strain evidence="8 11">JCM 13375</strain>
    </source>
</reference>
<reference evidence="10" key="1">
    <citation type="submission" date="2016-02" db="EMBL/GenBank/DDBJ databases">
        <authorList>
            <person name="Wen L."/>
            <person name="He K."/>
            <person name="Yang H."/>
        </authorList>
    </citation>
    <scope>NUCLEOTIDE SEQUENCE [LARGE SCALE GENOMIC DNA]</scope>
    <source>
        <strain evidence="10">JCM 15929</strain>
    </source>
</reference>
<dbReference type="PROSITE" id="PS50110">
    <property type="entry name" value="RESPONSE_REGULATORY"/>
    <property type="match status" value="1"/>
</dbReference>
<gene>
    <name evidence="9" type="ORF">AXK60_09305</name>
    <name evidence="8" type="ORF">AXK61_13985</name>
</gene>
<evidence type="ECO:0000313" key="9">
    <source>
        <dbReference type="EMBL" id="KXP07816.1"/>
    </source>
</evidence>
<dbReference type="GO" id="GO:0006355">
    <property type="term" value="P:regulation of DNA-templated transcription"/>
    <property type="evidence" value="ECO:0007669"/>
    <property type="project" value="InterPro"/>
</dbReference>
<dbReference type="EMBL" id="LSRF01000055">
    <property type="protein sequence ID" value="KXP07816.1"/>
    <property type="molecule type" value="Genomic_DNA"/>
</dbReference>
<accession>A0A138ABG1</accession>
<evidence type="ECO:0000256" key="2">
    <source>
        <dbReference type="ARBA" id="ARBA00023015"/>
    </source>
</evidence>
<dbReference type="CDD" id="cd06170">
    <property type="entry name" value="LuxR_C_like"/>
    <property type="match status" value="1"/>
</dbReference>
<dbReference type="CDD" id="cd17535">
    <property type="entry name" value="REC_NarL-like"/>
    <property type="match status" value="1"/>
</dbReference>
<dbReference type="InterPro" id="IPR000792">
    <property type="entry name" value="Tscrpt_reg_LuxR_C"/>
</dbReference>
<dbReference type="Pfam" id="PF00196">
    <property type="entry name" value="GerE"/>
    <property type="match status" value="1"/>
</dbReference>
<dbReference type="GO" id="GO:0003677">
    <property type="term" value="F:DNA binding"/>
    <property type="evidence" value="ECO:0007669"/>
    <property type="project" value="UniProtKB-KW"/>
</dbReference>
<dbReference type="InterPro" id="IPR011006">
    <property type="entry name" value="CheY-like_superfamily"/>
</dbReference>
<dbReference type="Pfam" id="PF00072">
    <property type="entry name" value="Response_reg"/>
    <property type="match status" value="1"/>
</dbReference>
<feature type="domain" description="Response regulatory" evidence="7">
    <location>
        <begin position="3"/>
        <end position="119"/>
    </location>
</feature>
<feature type="domain" description="HTH luxR-type" evidence="6">
    <location>
        <begin position="149"/>
        <end position="214"/>
    </location>
</feature>
<evidence type="ECO:0000313" key="10">
    <source>
        <dbReference type="Proteomes" id="UP000070258"/>
    </source>
</evidence>
<dbReference type="SUPFAM" id="SSF46894">
    <property type="entry name" value="C-terminal effector domain of the bipartite response regulators"/>
    <property type="match status" value="1"/>
</dbReference>
<comment type="caution">
    <text evidence="9">The sequence shown here is derived from an EMBL/GenBank/DDBJ whole genome shotgun (WGS) entry which is preliminary data.</text>
</comment>
<dbReference type="SMART" id="SM00421">
    <property type="entry name" value="HTH_LUXR"/>
    <property type="match status" value="1"/>
</dbReference>
<keyword evidence="3" id="KW-0238">DNA-binding</keyword>
<dbReference type="SUPFAM" id="SSF52172">
    <property type="entry name" value="CheY-like"/>
    <property type="match status" value="1"/>
</dbReference>
<keyword evidence="1 5" id="KW-0597">Phosphoprotein</keyword>
<evidence type="ECO:0000313" key="11">
    <source>
        <dbReference type="Proteomes" id="UP000070409"/>
    </source>
</evidence>
<keyword evidence="11" id="KW-1185">Reference proteome</keyword>
<reference evidence="9" key="3">
    <citation type="submission" date="2016-02" db="EMBL/GenBank/DDBJ databases">
        <authorList>
            <person name="Teng J.L."/>
            <person name="Yang Y."/>
            <person name="Huang Y."/>
            <person name="Guo F."/>
            <person name="Wei W."/>
            <person name="Chen J.H."/>
            <person name="Wong S.Y."/>
            <person name="Lau S.K."/>
            <person name="Woo P.C."/>
        </authorList>
    </citation>
    <scope>NUCLEOTIDE SEQUENCE</scope>
    <source>
        <strain evidence="9">JCM 15929</strain>
    </source>
</reference>
<keyword evidence="2" id="KW-0805">Transcription regulation</keyword>
<evidence type="ECO:0000259" key="7">
    <source>
        <dbReference type="PROSITE" id="PS50110"/>
    </source>
</evidence>
<evidence type="ECO:0000256" key="4">
    <source>
        <dbReference type="ARBA" id="ARBA00023163"/>
    </source>
</evidence>
<protein>
    <submittedName>
        <fullName evidence="9">LuxR family transcriptional regulator</fullName>
    </submittedName>
</protein>
<proteinExistence type="predicted"/>
<dbReference type="AlphaFoldDB" id="A0A138ABG1"/>
<dbReference type="PROSITE" id="PS00622">
    <property type="entry name" value="HTH_LUXR_1"/>
    <property type="match status" value="1"/>
</dbReference>
<dbReference type="STRING" id="239498.AXK60_09305"/>
<evidence type="ECO:0000256" key="1">
    <source>
        <dbReference type="ARBA" id="ARBA00022553"/>
    </source>
</evidence>
<keyword evidence="4" id="KW-0804">Transcription</keyword>
<dbReference type="PANTHER" id="PTHR43214:SF24">
    <property type="entry name" value="TRANSCRIPTIONAL REGULATORY PROTEIN NARL-RELATED"/>
    <property type="match status" value="1"/>
</dbReference>
<dbReference type="SMART" id="SM00448">
    <property type="entry name" value="REC"/>
    <property type="match status" value="1"/>
</dbReference>
<dbReference type="PRINTS" id="PR00038">
    <property type="entry name" value="HTHLUXR"/>
</dbReference>
<evidence type="ECO:0000259" key="6">
    <source>
        <dbReference type="PROSITE" id="PS50043"/>
    </source>
</evidence>
<evidence type="ECO:0000256" key="5">
    <source>
        <dbReference type="PROSITE-ProRule" id="PRU00169"/>
    </source>
</evidence>
<sequence>MIRIVIIDDDPLVRSGLRMIIESADDLEIVGEGGDGDRAVGLVRDLRPDVVLMDIRMPVVDGLAATALVRAEPDPPQVVVLTTFDLDDYVLRALQAGAAGFMLKDTPPRQLLDGVRVVASGEAMLSPSVTRKLIERFAHDPREEHRRTALRRTSVLTDREREVFLGVAAGNSNAQIGRDLFMSEATVKTHVSRLLDKLDAANRVQLAILAHDAGLAHS</sequence>
<organism evidence="9 10">
    <name type="scientific">Tsukamurella pseudospumae</name>
    <dbReference type="NCBI Taxonomy" id="239498"/>
    <lineage>
        <taxon>Bacteria</taxon>
        <taxon>Bacillati</taxon>
        <taxon>Actinomycetota</taxon>
        <taxon>Actinomycetes</taxon>
        <taxon>Mycobacteriales</taxon>
        <taxon>Tsukamurellaceae</taxon>
        <taxon>Tsukamurella</taxon>
    </lineage>
</organism>
<dbReference type="InterPro" id="IPR001789">
    <property type="entry name" value="Sig_transdc_resp-reg_receiver"/>
</dbReference>
<dbReference type="InterPro" id="IPR058245">
    <property type="entry name" value="NreC/VraR/RcsB-like_REC"/>
</dbReference>
<dbReference type="EMBL" id="LSRE01000002">
    <property type="protein sequence ID" value="KXP01083.1"/>
    <property type="molecule type" value="Genomic_DNA"/>
</dbReference>